<keyword evidence="5 6" id="KW-0687">Ribonucleoprotein</keyword>
<gene>
    <name evidence="6" type="primary">rplW</name>
    <name evidence="8" type="ORF">GX888_02815</name>
</gene>
<comment type="similarity">
    <text evidence="1 6 7">Belongs to the universal ribosomal protein uL23 family.</text>
</comment>
<evidence type="ECO:0000256" key="1">
    <source>
        <dbReference type="ARBA" id="ARBA00006700"/>
    </source>
</evidence>
<dbReference type="InterPro" id="IPR012677">
    <property type="entry name" value="Nucleotide-bd_a/b_plait_sf"/>
</dbReference>
<evidence type="ECO:0000256" key="7">
    <source>
        <dbReference type="RuleBase" id="RU003934"/>
    </source>
</evidence>
<keyword evidence="2 6" id="KW-0699">rRNA-binding</keyword>
<keyword evidence="4 6" id="KW-0689">Ribosomal protein</keyword>
<evidence type="ECO:0000313" key="8">
    <source>
        <dbReference type="EMBL" id="NLZ24648.1"/>
    </source>
</evidence>
<comment type="caution">
    <text evidence="8">The sequence shown here is derived from an EMBL/GenBank/DDBJ whole genome shotgun (WGS) entry which is preliminary data.</text>
</comment>
<dbReference type="InterPro" id="IPR013025">
    <property type="entry name" value="Ribosomal_uL23-like"/>
</dbReference>
<dbReference type="Pfam" id="PF00276">
    <property type="entry name" value="Ribosomal_L23"/>
    <property type="match status" value="1"/>
</dbReference>
<proteinExistence type="inferred from homology"/>
<dbReference type="AlphaFoldDB" id="A0A847VDS0"/>
<dbReference type="Proteomes" id="UP000564033">
    <property type="component" value="Unassembled WGS sequence"/>
</dbReference>
<name>A0A847VDS0_9BACT</name>
<evidence type="ECO:0000256" key="2">
    <source>
        <dbReference type="ARBA" id="ARBA00022730"/>
    </source>
</evidence>
<dbReference type="Gene3D" id="3.30.70.330">
    <property type="match status" value="1"/>
</dbReference>
<evidence type="ECO:0000256" key="4">
    <source>
        <dbReference type="ARBA" id="ARBA00022980"/>
    </source>
</evidence>
<dbReference type="SUPFAM" id="SSF54189">
    <property type="entry name" value="Ribosomal proteins S24e, L23 and L15e"/>
    <property type="match status" value="1"/>
</dbReference>
<dbReference type="InterPro" id="IPR012678">
    <property type="entry name" value="Ribosomal_uL23/eL15/eS24_sf"/>
</dbReference>
<comment type="function">
    <text evidence="6">One of the early assembly proteins it binds 23S rRNA. One of the proteins that surrounds the polypeptide exit tunnel on the outside of the ribosome. Forms the main docking site for trigger factor binding to the ribosome.</text>
</comment>
<sequence>MENKEIFLQPVVSEKSYALANESNKYIFLTTAKVNKIEIKKAVEKKYKVKVESVNTLVRPGKAFRDWESRRYFRKGDKRKAIVTLKRGDKIDEFLNI</sequence>
<dbReference type="PROSITE" id="PS00050">
    <property type="entry name" value="RIBOSOMAL_L23"/>
    <property type="match status" value="1"/>
</dbReference>
<evidence type="ECO:0000313" key="9">
    <source>
        <dbReference type="Proteomes" id="UP000564033"/>
    </source>
</evidence>
<protein>
    <recommendedName>
        <fullName evidence="6">Large ribosomal subunit protein uL23</fullName>
    </recommendedName>
</protein>
<dbReference type="GO" id="GO:1990904">
    <property type="term" value="C:ribonucleoprotein complex"/>
    <property type="evidence" value="ECO:0007669"/>
    <property type="project" value="UniProtKB-KW"/>
</dbReference>
<dbReference type="GO" id="GO:0005840">
    <property type="term" value="C:ribosome"/>
    <property type="evidence" value="ECO:0007669"/>
    <property type="project" value="UniProtKB-KW"/>
</dbReference>
<dbReference type="EMBL" id="JAAZIL010000070">
    <property type="protein sequence ID" value="NLZ24648.1"/>
    <property type="molecule type" value="Genomic_DNA"/>
</dbReference>
<evidence type="ECO:0000256" key="5">
    <source>
        <dbReference type="ARBA" id="ARBA00023274"/>
    </source>
</evidence>
<reference evidence="8 9" key="1">
    <citation type="journal article" date="2020" name="Biotechnol. Biofuels">
        <title>New insights from the biogas microbiome by comprehensive genome-resolved metagenomics of nearly 1600 species originating from multiple anaerobic digesters.</title>
        <authorList>
            <person name="Campanaro S."/>
            <person name="Treu L."/>
            <person name="Rodriguez-R L.M."/>
            <person name="Kovalovszki A."/>
            <person name="Ziels R.M."/>
            <person name="Maus I."/>
            <person name="Zhu X."/>
            <person name="Kougias P.G."/>
            <person name="Basile A."/>
            <person name="Luo G."/>
            <person name="Schluter A."/>
            <person name="Konstantinidis K.T."/>
            <person name="Angelidaki I."/>
        </authorList>
    </citation>
    <scope>NUCLEOTIDE SEQUENCE [LARGE SCALE GENOMIC DNA]</scope>
    <source>
        <strain evidence="8">AS19jrsBPTG_9</strain>
    </source>
</reference>
<dbReference type="InterPro" id="IPR001014">
    <property type="entry name" value="Ribosomal_uL23_CS"/>
</dbReference>
<keyword evidence="3 6" id="KW-0694">RNA-binding</keyword>
<evidence type="ECO:0000256" key="6">
    <source>
        <dbReference type="HAMAP-Rule" id="MF_01369"/>
    </source>
</evidence>
<dbReference type="HAMAP" id="MF_01369_B">
    <property type="entry name" value="Ribosomal_uL23_B"/>
    <property type="match status" value="1"/>
</dbReference>
<accession>A0A847VDS0</accession>
<dbReference type="PANTHER" id="PTHR11620">
    <property type="entry name" value="60S RIBOSOMAL PROTEIN L23A"/>
    <property type="match status" value="1"/>
</dbReference>
<dbReference type="GO" id="GO:0003735">
    <property type="term" value="F:structural constituent of ribosome"/>
    <property type="evidence" value="ECO:0007669"/>
    <property type="project" value="InterPro"/>
</dbReference>
<organism evidence="8 9">
    <name type="scientific">Candidatus Dojkabacteria bacterium</name>
    <dbReference type="NCBI Taxonomy" id="2099670"/>
    <lineage>
        <taxon>Bacteria</taxon>
        <taxon>Candidatus Dojkabacteria</taxon>
    </lineage>
</organism>
<comment type="subunit">
    <text evidence="6">Part of the 50S ribosomal subunit. Contacts protein L29, and trigger factor when it is bound to the ribosome.</text>
</comment>
<dbReference type="GO" id="GO:0019843">
    <property type="term" value="F:rRNA binding"/>
    <property type="evidence" value="ECO:0007669"/>
    <property type="project" value="UniProtKB-UniRule"/>
</dbReference>
<evidence type="ECO:0000256" key="3">
    <source>
        <dbReference type="ARBA" id="ARBA00022884"/>
    </source>
</evidence>
<dbReference type="GO" id="GO:0006412">
    <property type="term" value="P:translation"/>
    <property type="evidence" value="ECO:0007669"/>
    <property type="project" value="UniProtKB-UniRule"/>
</dbReference>